<protein>
    <submittedName>
        <fullName evidence="2">Uncharacterized protein</fullName>
    </submittedName>
</protein>
<evidence type="ECO:0000313" key="2">
    <source>
        <dbReference type="EMBL" id="RDW86951.1"/>
    </source>
</evidence>
<gene>
    <name evidence="2" type="ORF">DSM5745_03593</name>
</gene>
<dbReference type="EMBL" id="PVWQ01000003">
    <property type="protein sequence ID" value="RDW86951.1"/>
    <property type="molecule type" value="Genomic_DNA"/>
</dbReference>
<comment type="caution">
    <text evidence="2">The sequence shown here is derived from an EMBL/GenBank/DDBJ whole genome shotgun (WGS) entry which is preliminary data.</text>
</comment>
<dbReference type="GeneID" id="38113963"/>
<proteinExistence type="predicted"/>
<feature type="chain" id="PRO_5017821200" evidence="1">
    <location>
        <begin position="20"/>
        <end position="88"/>
    </location>
</feature>
<evidence type="ECO:0000256" key="1">
    <source>
        <dbReference type="SAM" id="SignalP"/>
    </source>
</evidence>
<dbReference type="AlphaFoldDB" id="A0A3D8SL86"/>
<name>A0A3D8SL86_9EURO</name>
<dbReference type="Proteomes" id="UP000256690">
    <property type="component" value="Unassembled WGS sequence"/>
</dbReference>
<organism evidence="2 3">
    <name type="scientific">Aspergillus mulundensis</name>
    <dbReference type="NCBI Taxonomy" id="1810919"/>
    <lineage>
        <taxon>Eukaryota</taxon>
        <taxon>Fungi</taxon>
        <taxon>Dikarya</taxon>
        <taxon>Ascomycota</taxon>
        <taxon>Pezizomycotina</taxon>
        <taxon>Eurotiomycetes</taxon>
        <taxon>Eurotiomycetidae</taxon>
        <taxon>Eurotiales</taxon>
        <taxon>Aspergillaceae</taxon>
        <taxon>Aspergillus</taxon>
        <taxon>Aspergillus subgen. Nidulantes</taxon>
    </lineage>
</organism>
<evidence type="ECO:0000313" key="3">
    <source>
        <dbReference type="Proteomes" id="UP000256690"/>
    </source>
</evidence>
<dbReference type="RefSeq" id="XP_026606475.1">
    <property type="nucleotide sequence ID" value="XM_026745609.1"/>
</dbReference>
<keyword evidence="1" id="KW-0732">Signal</keyword>
<reference evidence="2 3" key="1">
    <citation type="journal article" date="2018" name="IMA Fungus">
        <title>IMA Genome-F 9: Draft genome sequence of Annulohypoxylon stygium, Aspergillus mulundensis, Berkeleyomyces basicola (syn. Thielaviopsis basicola), Ceratocystis smalleyi, two Cercospora beticola strains, Coleophoma cylindrospora, Fusarium fracticaudum, Phialophora cf. hyalina, and Morchella septimelata.</title>
        <authorList>
            <person name="Wingfield B.D."/>
            <person name="Bills G.F."/>
            <person name="Dong Y."/>
            <person name="Huang W."/>
            <person name="Nel W.J."/>
            <person name="Swalarsk-Parry B.S."/>
            <person name="Vaghefi N."/>
            <person name="Wilken P.M."/>
            <person name="An Z."/>
            <person name="de Beer Z.W."/>
            <person name="De Vos L."/>
            <person name="Chen L."/>
            <person name="Duong T.A."/>
            <person name="Gao Y."/>
            <person name="Hammerbacher A."/>
            <person name="Kikkert J.R."/>
            <person name="Li Y."/>
            <person name="Li H."/>
            <person name="Li K."/>
            <person name="Li Q."/>
            <person name="Liu X."/>
            <person name="Ma X."/>
            <person name="Naidoo K."/>
            <person name="Pethybridge S.J."/>
            <person name="Sun J."/>
            <person name="Steenkamp E.T."/>
            <person name="van der Nest M.A."/>
            <person name="van Wyk S."/>
            <person name="Wingfield M.J."/>
            <person name="Xiong C."/>
            <person name="Yue Q."/>
            <person name="Zhang X."/>
        </authorList>
    </citation>
    <scope>NUCLEOTIDE SEQUENCE [LARGE SCALE GENOMIC DNA]</scope>
    <source>
        <strain evidence="2 3">DSM 5745</strain>
    </source>
</reference>
<keyword evidence="3" id="KW-1185">Reference proteome</keyword>
<accession>A0A3D8SL86</accession>
<sequence>MHFSHLAIITALAAGLAAAAPAIIPGHAEGLSAQNRMVAGDDIITVGLTTSKDNDKTYQVTIKTQHECCLKGHPAGFFKCYKSNKWTE</sequence>
<feature type="signal peptide" evidence="1">
    <location>
        <begin position="1"/>
        <end position="19"/>
    </location>
</feature>